<keyword evidence="1" id="KW-0812">Transmembrane</keyword>
<gene>
    <name evidence="2" type="ORF">ABT39_MTgene5200</name>
</gene>
<feature type="transmembrane region" description="Helical" evidence="1">
    <location>
        <begin position="34"/>
        <end position="57"/>
    </location>
</feature>
<reference evidence="2" key="1">
    <citation type="journal article" date="2015" name="Genome Biol. Evol.">
        <title>Organellar Genomes of White Spruce (Picea glauca): Assembly and Annotation.</title>
        <authorList>
            <person name="Jackman S.D."/>
            <person name="Warren R.L."/>
            <person name="Gibb E.A."/>
            <person name="Vandervalk B.P."/>
            <person name="Mohamadi H."/>
            <person name="Chu J."/>
            <person name="Raymond A."/>
            <person name="Pleasance S."/>
            <person name="Coope R."/>
            <person name="Wildung M.R."/>
            <person name="Ritland C.E."/>
            <person name="Bousquet J."/>
            <person name="Jones S.J."/>
            <person name="Bohlmann J."/>
            <person name="Birol I."/>
        </authorList>
    </citation>
    <scope>NUCLEOTIDE SEQUENCE [LARGE SCALE GENOMIC DNA]</scope>
    <source>
        <tissue evidence="2">Flushing bud</tissue>
    </source>
</reference>
<keyword evidence="1" id="KW-1133">Transmembrane helix</keyword>
<comment type="caution">
    <text evidence="2">The sequence shown here is derived from an EMBL/GenBank/DDBJ whole genome shotgun (WGS) entry which is preliminary data.</text>
</comment>
<evidence type="ECO:0000256" key="1">
    <source>
        <dbReference type="SAM" id="Phobius"/>
    </source>
</evidence>
<protein>
    <submittedName>
        <fullName evidence="2">Uncharacterized protein</fullName>
    </submittedName>
</protein>
<dbReference type="AlphaFoldDB" id="A0A124GNA6"/>
<geneLocation type="mitochondrion" evidence="2"/>
<dbReference type="EMBL" id="LKAM01000006">
    <property type="protein sequence ID" value="KUM48203.1"/>
    <property type="molecule type" value="Genomic_DNA"/>
</dbReference>
<name>A0A124GNA6_PICGL</name>
<keyword evidence="1" id="KW-0472">Membrane</keyword>
<organism evidence="2">
    <name type="scientific">Picea glauca</name>
    <name type="common">White spruce</name>
    <name type="synonym">Pinus glauca</name>
    <dbReference type="NCBI Taxonomy" id="3330"/>
    <lineage>
        <taxon>Eukaryota</taxon>
        <taxon>Viridiplantae</taxon>
        <taxon>Streptophyta</taxon>
        <taxon>Embryophyta</taxon>
        <taxon>Tracheophyta</taxon>
        <taxon>Spermatophyta</taxon>
        <taxon>Pinopsida</taxon>
        <taxon>Pinidae</taxon>
        <taxon>Conifers I</taxon>
        <taxon>Pinales</taxon>
        <taxon>Pinaceae</taxon>
        <taxon>Picea</taxon>
    </lineage>
</organism>
<accession>A0A124GNA6</accession>
<evidence type="ECO:0000313" key="2">
    <source>
        <dbReference type="EMBL" id="KUM48203.1"/>
    </source>
</evidence>
<keyword evidence="2" id="KW-0496">Mitochondrion</keyword>
<proteinExistence type="predicted"/>
<sequence length="100" mass="11580">MPMVLLNAQYFYHLRSATPNPSLDHYIPHAFQPLAFFFGGGSVVCSPISFLAMHGYLRNVKLKWFPILPPTACLHPYLEAEYTRLYRTQLHYREHGILVS</sequence>